<evidence type="ECO:0000313" key="5">
    <source>
        <dbReference type="Proteomes" id="UP001235840"/>
    </source>
</evidence>
<dbReference type="PANTHER" id="PTHR37300">
    <property type="entry name" value="UPF0291 PROTEIN CBO2609/CLC_2481"/>
    <property type="match status" value="1"/>
</dbReference>
<comment type="similarity">
    <text evidence="2">Belongs to the UPF0291 family.</text>
</comment>
<dbReference type="EMBL" id="JAUSTY010000021">
    <property type="protein sequence ID" value="MDQ0167879.1"/>
    <property type="molecule type" value="Genomic_DNA"/>
</dbReference>
<keyword evidence="1 2" id="KW-0963">Cytoplasm</keyword>
<proteinExistence type="inferred from homology"/>
<keyword evidence="5" id="KW-1185">Reference proteome</keyword>
<dbReference type="SUPFAM" id="SSF158221">
    <property type="entry name" value="YnzC-like"/>
    <property type="match status" value="1"/>
</dbReference>
<evidence type="ECO:0000256" key="1">
    <source>
        <dbReference type="ARBA" id="ARBA00022490"/>
    </source>
</evidence>
<accession>A0ABT9W3S1</accession>
<feature type="region of interest" description="Disordered" evidence="3">
    <location>
        <begin position="55"/>
        <end position="77"/>
    </location>
</feature>
<dbReference type="HAMAP" id="MF_01103">
    <property type="entry name" value="UPF0291"/>
    <property type="match status" value="1"/>
</dbReference>
<dbReference type="InterPro" id="IPR009242">
    <property type="entry name" value="DUF896"/>
</dbReference>
<protein>
    <recommendedName>
        <fullName evidence="2">UPF0291 protein J2S11_003809</fullName>
    </recommendedName>
</protein>
<feature type="compositionally biased region" description="Basic and acidic residues" evidence="3">
    <location>
        <begin position="67"/>
        <end position="77"/>
    </location>
</feature>
<reference evidence="4 5" key="1">
    <citation type="submission" date="2023-07" db="EMBL/GenBank/DDBJ databases">
        <title>Genomic Encyclopedia of Type Strains, Phase IV (KMG-IV): sequencing the most valuable type-strain genomes for metagenomic binning, comparative biology and taxonomic classification.</title>
        <authorList>
            <person name="Goeker M."/>
        </authorList>
    </citation>
    <scope>NUCLEOTIDE SEQUENCE [LARGE SCALE GENOMIC DNA]</scope>
    <source>
        <strain evidence="4 5">DSM 12751</strain>
    </source>
</reference>
<evidence type="ECO:0000313" key="4">
    <source>
        <dbReference type="EMBL" id="MDQ0167879.1"/>
    </source>
</evidence>
<dbReference type="Gene3D" id="1.10.287.540">
    <property type="entry name" value="Helix hairpin bin"/>
    <property type="match status" value="1"/>
</dbReference>
<organism evidence="4 5">
    <name type="scientific">Caldalkalibacillus horti</name>
    <dbReference type="NCBI Taxonomy" id="77523"/>
    <lineage>
        <taxon>Bacteria</taxon>
        <taxon>Bacillati</taxon>
        <taxon>Bacillota</taxon>
        <taxon>Bacilli</taxon>
        <taxon>Bacillales</taxon>
        <taxon>Bacillaceae</taxon>
        <taxon>Caldalkalibacillus</taxon>
    </lineage>
</organism>
<gene>
    <name evidence="4" type="ORF">J2S11_003809</name>
</gene>
<name>A0ABT9W3S1_9BACI</name>
<comment type="subcellular location">
    <subcellularLocation>
        <location evidence="2">Cytoplasm</location>
    </subcellularLocation>
</comment>
<dbReference type="RefSeq" id="WP_307397159.1">
    <property type="nucleotide sequence ID" value="NZ_BAAADK010000013.1"/>
</dbReference>
<dbReference type="Pfam" id="PF05979">
    <property type="entry name" value="DUF896"/>
    <property type="match status" value="1"/>
</dbReference>
<evidence type="ECO:0000256" key="3">
    <source>
        <dbReference type="SAM" id="MobiDB-lite"/>
    </source>
</evidence>
<evidence type="ECO:0000256" key="2">
    <source>
        <dbReference type="HAMAP-Rule" id="MF_01103"/>
    </source>
</evidence>
<comment type="caution">
    <text evidence="4">The sequence shown here is derived from an EMBL/GenBank/DDBJ whole genome shotgun (WGS) entry which is preliminary data.</text>
</comment>
<dbReference type="Proteomes" id="UP001235840">
    <property type="component" value="Unassembled WGS sequence"/>
</dbReference>
<dbReference type="PANTHER" id="PTHR37300:SF1">
    <property type="entry name" value="UPF0291 PROTEIN YNZC"/>
    <property type="match status" value="1"/>
</dbReference>
<sequence length="77" mass="8881">MLSTEKIQRINELAKKDKESGLTNAEKEEQKELRAEYLKTLRSSLKSDLMNVTIVDPNGDDVTPQKLKNEQAKRKKH</sequence>